<dbReference type="PANTHER" id="PTHR41260">
    <property type="entry name" value="PROTEIN ECSC"/>
    <property type="match status" value="1"/>
</dbReference>
<dbReference type="InterPro" id="IPR024787">
    <property type="entry name" value="EcsC"/>
</dbReference>
<dbReference type="RefSeq" id="WP_107865404.1">
    <property type="nucleotide sequence ID" value="NZ_QAON01000005.1"/>
</dbReference>
<proteinExistence type="predicted"/>
<dbReference type="Proteomes" id="UP000244223">
    <property type="component" value="Unassembled WGS sequence"/>
</dbReference>
<dbReference type="EMBL" id="QAON01000005">
    <property type="protein sequence ID" value="PTQ89892.1"/>
    <property type="molecule type" value="Genomic_DNA"/>
</dbReference>
<organism evidence="1 2">
    <name type="scientific">Agitococcus lubricus</name>
    <dbReference type="NCBI Taxonomy" id="1077255"/>
    <lineage>
        <taxon>Bacteria</taxon>
        <taxon>Pseudomonadati</taxon>
        <taxon>Pseudomonadota</taxon>
        <taxon>Gammaproteobacteria</taxon>
        <taxon>Moraxellales</taxon>
        <taxon>Moraxellaceae</taxon>
        <taxon>Agitococcus</taxon>
    </lineage>
</organism>
<evidence type="ECO:0000313" key="1">
    <source>
        <dbReference type="EMBL" id="PTQ89892.1"/>
    </source>
</evidence>
<accession>A0A2T5J0M4</accession>
<evidence type="ECO:0000313" key="2">
    <source>
        <dbReference type="Proteomes" id="UP000244223"/>
    </source>
</evidence>
<dbReference type="AlphaFoldDB" id="A0A2T5J0M4"/>
<dbReference type="OrthoDB" id="2737310at2"/>
<comment type="caution">
    <text evidence="1">The sequence shown here is derived from an EMBL/GenBank/DDBJ whole genome shotgun (WGS) entry which is preliminary data.</text>
</comment>
<keyword evidence="2" id="KW-1185">Reference proteome</keyword>
<protein>
    <submittedName>
        <fullName evidence="1">EcsC family protein</fullName>
    </submittedName>
</protein>
<name>A0A2T5J0M4_9GAMM</name>
<dbReference type="Pfam" id="PF12787">
    <property type="entry name" value="EcsC"/>
    <property type="match status" value="1"/>
</dbReference>
<sequence>MMSYEQQQLQTIYRWQQQKPTVAANLLGFAVTPAAKLVGSIIPDSALQAALEMACSAGEKLANPDAILKQAHIDHIGQLFHVDLRVCDQLANTTHDYAIAMAAAEGGVTGATGLVGVALDIPTLTTLALRTIYQTALCYGFELKGEEGRAVALRVFSLASANSFKEKEAALVSLVAIKQMLHQQTWAQIQQAAFSSMGKEALVIALKDLAGQLGINLTKRKALNIVPIVGAAIGAAINASFLKDVGWAARHTFQEMWLLQHGHQPLAISYQPS</sequence>
<dbReference type="PANTHER" id="PTHR41260:SF1">
    <property type="entry name" value="PROTEIN ECSC"/>
    <property type="match status" value="1"/>
</dbReference>
<reference evidence="1 2" key="1">
    <citation type="submission" date="2018-04" db="EMBL/GenBank/DDBJ databases">
        <title>Genomic Encyclopedia of Archaeal and Bacterial Type Strains, Phase II (KMG-II): from individual species to whole genera.</title>
        <authorList>
            <person name="Goeker M."/>
        </authorList>
    </citation>
    <scope>NUCLEOTIDE SEQUENCE [LARGE SCALE GENOMIC DNA]</scope>
    <source>
        <strain evidence="1 2">DSM 5822</strain>
    </source>
</reference>
<gene>
    <name evidence="1" type="ORF">C8N29_105221</name>
</gene>